<sequence>MMVLAQNPIFCKDRKISSFDSKRVVVFISFFVLSTCFLSSCLSLLHKDIGSPPCRTLPMCVWCLKQLSVSCCQPFRAATTLLSLAFRSQSFTAFFQHLPATAGRLVADFGIYLNQTFIHHVILTKYWFELQRYVFLSFRPSFRAKNGVIAGRFLTYVNSVVV</sequence>
<keyword evidence="1" id="KW-1133">Transmembrane helix</keyword>
<reference evidence="2 3" key="1">
    <citation type="submission" date="2018-06" db="EMBL/GenBank/DDBJ databases">
        <authorList>
            <consortium name="Pathogen Informatics"/>
            <person name="Doyle S."/>
        </authorList>
    </citation>
    <scope>NUCLEOTIDE SEQUENCE [LARGE SCALE GENOMIC DNA]</scope>
    <source>
        <strain evidence="2 3">NCTC13063</strain>
    </source>
</reference>
<gene>
    <name evidence="2" type="ORF">NCTC13063_01017</name>
</gene>
<proteinExistence type="predicted"/>
<protein>
    <submittedName>
        <fullName evidence="2">Uncharacterized protein</fullName>
    </submittedName>
</protein>
<evidence type="ECO:0000313" key="2">
    <source>
        <dbReference type="EMBL" id="SUB79747.1"/>
    </source>
</evidence>
<keyword evidence="1" id="KW-0472">Membrane</keyword>
<organism evidence="2 3">
    <name type="scientific">Segatella buccae</name>
    <dbReference type="NCBI Taxonomy" id="28126"/>
    <lineage>
        <taxon>Bacteria</taxon>
        <taxon>Pseudomonadati</taxon>
        <taxon>Bacteroidota</taxon>
        <taxon>Bacteroidia</taxon>
        <taxon>Bacteroidales</taxon>
        <taxon>Prevotellaceae</taxon>
        <taxon>Segatella</taxon>
    </lineage>
</organism>
<evidence type="ECO:0000313" key="3">
    <source>
        <dbReference type="Proteomes" id="UP000255283"/>
    </source>
</evidence>
<feature type="transmembrane region" description="Helical" evidence="1">
    <location>
        <begin position="24"/>
        <end position="45"/>
    </location>
</feature>
<keyword evidence="1" id="KW-0812">Transmembrane</keyword>
<name>A0AAQ1UI36_9BACT</name>
<comment type="caution">
    <text evidence="2">The sequence shown here is derived from an EMBL/GenBank/DDBJ whole genome shotgun (WGS) entry which is preliminary data.</text>
</comment>
<evidence type="ECO:0000256" key="1">
    <source>
        <dbReference type="SAM" id="Phobius"/>
    </source>
</evidence>
<accession>A0AAQ1UI36</accession>
<dbReference type="Proteomes" id="UP000255283">
    <property type="component" value="Unassembled WGS sequence"/>
</dbReference>
<dbReference type="EMBL" id="UGTJ01000001">
    <property type="protein sequence ID" value="SUB79747.1"/>
    <property type="molecule type" value="Genomic_DNA"/>
</dbReference>
<dbReference type="AlphaFoldDB" id="A0AAQ1UI36"/>